<organism evidence="1 2">
    <name type="scientific">Mediterraneibacter gnavus</name>
    <name type="common">Ruminococcus gnavus</name>
    <dbReference type="NCBI Taxonomy" id="33038"/>
    <lineage>
        <taxon>Bacteria</taxon>
        <taxon>Bacillati</taxon>
        <taxon>Bacillota</taxon>
        <taxon>Clostridia</taxon>
        <taxon>Lachnospirales</taxon>
        <taxon>Lachnospiraceae</taxon>
        <taxon>Mediterraneibacter</taxon>
    </lineage>
</organism>
<sequence>MFIEEFSIEEKLLEIFQKVGIYFEEPEFYDLPLQLDSLQFVEVIIELEETFMIKITNDFSEFEKLKSFRDFYDWIKFYFSKNKI</sequence>
<name>A0AAJ1BAC4_MEDGN</name>
<dbReference type="SUPFAM" id="SSF47336">
    <property type="entry name" value="ACP-like"/>
    <property type="match status" value="1"/>
</dbReference>
<dbReference type="InterPro" id="IPR036736">
    <property type="entry name" value="ACP-like_sf"/>
</dbReference>
<protein>
    <submittedName>
        <fullName evidence="1">Phosphopantetheine-binding protein</fullName>
    </submittedName>
</protein>
<proteinExistence type="predicted"/>
<comment type="caution">
    <text evidence="1">The sequence shown here is derived from an EMBL/GenBank/DDBJ whole genome shotgun (WGS) entry which is preliminary data.</text>
</comment>
<dbReference type="RefSeq" id="WP_173867686.1">
    <property type="nucleotide sequence ID" value="NZ_JAAIQY010000037.1"/>
</dbReference>
<dbReference type="EMBL" id="JAJBOM010000036">
    <property type="protein sequence ID" value="MCB5620834.1"/>
    <property type="molecule type" value="Genomic_DNA"/>
</dbReference>
<evidence type="ECO:0000313" key="1">
    <source>
        <dbReference type="EMBL" id="MCB5620834.1"/>
    </source>
</evidence>
<dbReference type="Proteomes" id="UP001297370">
    <property type="component" value="Unassembled WGS sequence"/>
</dbReference>
<reference evidence="1" key="1">
    <citation type="submission" date="2021-10" db="EMBL/GenBank/DDBJ databases">
        <title>Collection of gut derived symbiotic bacterial strains cultured from healthy donors.</title>
        <authorList>
            <person name="Lin H."/>
            <person name="Littmann E."/>
            <person name="Claire K."/>
            <person name="Pamer E."/>
        </authorList>
    </citation>
    <scope>NUCLEOTIDE SEQUENCE</scope>
    <source>
        <strain evidence="1">MSK.23.18</strain>
    </source>
</reference>
<dbReference type="Gene3D" id="1.10.1200.10">
    <property type="entry name" value="ACP-like"/>
    <property type="match status" value="1"/>
</dbReference>
<gene>
    <name evidence="1" type="ORF">LIQ08_17025</name>
</gene>
<dbReference type="AlphaFoldDB" id="A0AAJ1BAC4"/>
<evidence type="ECO:0000313" key="2">
    <source>
        <dbReference type="Proteomes" id="UP001297370"/>
    </source>
</evidence>
<accession>A0AAJ1BAC4</accession>